<dbReference type="EMBL" id="JBBEGN010000002">
    <property type="protein sequence ID" value="MEJ2867353.1"/>
    <property type="molecule type" value="Genomic_DNA"/>
</dbReference>
<evidence type="ECO:0000256" key="4">
    <source>
        <dbReference type="ARBA" id="ARBA00023082"/>
    </source>
</evidence>
<dbReference type="Pfam" id="PF08281">
    <property type="entry name" value="Sigma70_r4_2"/>
    <property type="match status" value="1"/>
</dbReference>
<accession>A0ABU8MLQ4</accession>
<comment type="caution">
    <text evidence="8">The sequence shown here is derived from an EMBL/GenBank/DDBJ whole genome shotgun (WGS) entry which is preliminary data.</text>
</comment>
<comment type="similarity">
    <text evidence="1">Belongs to the sigma-70 factor family. ECF subfamily.</text>
</comment>
<comment type="subunit">
    <text evidence="2">Interacts transiently with the RNA polymerase catalytic core formed by RpoA, RpoB, RpoC and RpoZ (2 alpha, 1 beta, 1 beta' and 1 omega subunit) to form the RNA polymerase holoenzyme that can initiate transcription.</text>
</comment>
<protein>
    <submittedName>
        <fullName evidence="8">Sigma-70 family RNA polymerase sigma factor</fullName>
    </submittedName>
</protein>
<evidence type="ECO:0000259" key="6">
    <source>
        <dbReference type="Pfam" id="PF04542"/>
    </source>
</evidence>
<dbReference type="Proteomes" id="UP001385809">
    <property type="component" value="Unassembled WGS sequence"/>
</dbReference>
<dbReference type="Gene3D" id="1.10.10.10">
    <property type="entry name" value="Winged helix-like DNA-binding domain superfamily/Winged helix DNA-binding domain"/>
    <property type="match status" value="1"/>
</dbReference>
<dbReference type="SUPFAM" id="SSF88946">
    <property type="entry name" value="Sigma2 domain of RNA polymerase sigma factors"/>
    <property type="match status" value="1"/>
</dbReference>
<dbReference type="SUPFAM" id="SSF88659">
    <property type="entry name" value="Sigma3 and sigma4 domains of RNA polymerase sigma factors"/>
    <property type="match status" value="1"/>
</dbReference>
<dbReference type="Gene3D" id="3.10.450.50">
    <property type="match status" value="1"/>
</dbReference>
<dbReference type="PANTHER" id="PTHR30173">
    <property type="entry name" value="SIGMA 19 FACTOR"/>
    <property type="match status" value="1"/>
</dbReference>
<dbReference type="PANTHER" id="PTHR30173:SF43">
    <property type="entry name" value="ECF RNA POLYMERASE SIGMA FACTOR SIGI-RELATED"/>
    <property type="match status" value="1"/>
</dbReference>
<evidence type="ECO:0000256" key="5">
    <source>
        <dbReference type="ARBA" id="ARBA00023163"/>
    </source>
</evidence>
<dbReference type="Pfam" id="PF04542">
    <property type="entry name" value="Sigma70_r2"/>
    <property type="match status" value="1"/>
</dbReference>
<dbReference type="InterPro" id="IPR014284">
    <property type="entry name" value="RNA_pol_sigma-70_dom"/>
</dbReference>
<dbReference type="Gene3D" id="1.10.1740.10">
    <property type="match status" value="1"/>
</dbReference>
<dbReference type="RefSeq" id="WP_337693960.1">
    <property type="nucleotide sequence ID" value="NZ_JBBEGN010000002.1"/>
</dbReference>
<evidence type="ECO:0000313" key="9">
    <source>
        <dbReference type="Proteomes" id="UP001385809"/>
    </source>
</evidence>
<keyword evidence="3" id="KW-0805">Transcription regulation</keyword>
<dbReference type="InterPro" id="IPR007627">
    <property type="entry name" value="RNA_pol_sigma70_r2"/>
</dbReference>
<proteinExistence type="inferred from homology"/>
<dbReference type="InterPro" id="IPR052704">
    <property type="entry name" value="ECF_Sigma-70_Domain"/>
</dbReference>
<evidence type="ECO:0000256" key="2">
    <source>
        <dbReference type="ARBA" id="ARBA00011344"/>
    </source>
</evidence>
<dbReference type="InterPro" id="IPR013324">
    <property type="entry name" value="RNA_pol_sigma_r3/r4-like"/>
</dbReference>
<evidence type="ECO:0000313" key="8">
    <source>
        <dbReference type="EMBL" id="MEJ2867353.1"/>
    </source>
</evidence>
<dbReference type="NCBIfam" id="TIGR02937">
    <property type="entry name" value="sigma70-ECF"/>
    <property type="match status" value="1"/>
</dbReference>
<reference evidence="8 9" key="1">
    <citation type="submission" date="2024-03" db="EMBL/GenBank/DDBJ databases">
        <title>Actinomycetospora sp. OC33-EN08, a novel actinomycete isolated from wild orchid (Aerides multiflora).</title>
        <authorList>
            <person name="Suriyachadkun C."/>
        </authorList>
    </citation>
    <scope>NUCLEOTIDE SEQUENCE [LARGE SCALE GENOMIC DNA]</scope>
    <source>
        <strain evidence="8 9">OC33-EN08</strain>
    </source>
</reference>
<evidence type="ECO:0000256" key="1">
    <source>
        <dbReference type="ARBA" id="ARBA00010641"/>
    </source>
</evidence>
<dbReference type="SUPFAM" id="SSF54427">
    <property type="entry name" value="NTF2-like"/>
    <property type="match status" value="1"/>
</dbReference>
<feature type="domain" description="RNA polymerase sigma-70 region 2" evidence="6">
    <location>
        <begin position="11"/>
        <end position="74"/>
    </location>
</feature>
<keyword evidence="9" id="KW-1185">Reference proteome</keyword>
<dbReference type="InterPro" id="IPR013249">
    <property type="entry name" value="RNA_pol_sigma70_r4_t2"/>
</dbReference>
<organism evidence="8 9">
    <name type="scientific">Actinomycetospora aurantiaca</name>
    <dbReference type="NCBI Taxonomy" id="3129233"/>
    <lineage>
        <taxon>Bacteria</taxon>
        <taxon>Bacillati</taxon>
        <taxon>Actinomycetota</taxon>
        <taxon>Actinomycetes</taxon>
        <taxon>Pseudonocardiales</taxon>
        <taxon>Pseudonocardiaceae</taxon>
        <taxon>Actinomycetospora</taxon>
    </lineage>
</organism>
<sequence>MSRPTDLADRFSAHRPHLLAVAGRLVGPDAAQDAVQEAWLRLARQEDPDAIENLGGWLTTVVARIALNQLRARRPEVEEPEDLPDEADDAESLVVSADAVGPALTLVLDRLAPAERLAFVLHDVFGLPFEEIAPVVDRSVAATRQLASRGRRRVRGDAPAEGRASAEVVAAFLAAARDGDFGALLQLLDPEVVLRADPVAVRVATANVGRGAPALAPEVTGADAVARVFAGRARAAVPVLIDGLPGLAYATPRRTVSLFRFTVVDGVVTGVELVGDPATIAATDVVFTGEV</sequence>
<evidence type="ECO:0000256" key="3">
    <source>
        <dbReference type="ARBA" id="ARBA00023015"/>
    </source>
</evidence>
<dbReference type="InterPro" id="IPR013325">
    <property type="entry name" value="RNA_pol_sigma_r2"/>
</dbReference>
<dbReference type="InterPro" id="IPR032710">
    <property type="entry name" value="NTF2-like_dom_sf"/>
</dbReference>
<feature type="domain" description="RNA polymerase sigma factor 70 region 4 type 2" evidence="7">
    <location>
        <begin position="104"/>
        <end position="153"/>
    </location>
</feature>
<keyword evidence="5" id="KW-0804">Transcription</keyword>
<dbReference type="InterPro" id="IPR036388">
    <property type="entry name" value="WH-like_DNA-bd_sf"/>
</dbReference>
<name>A0ABU8MLQ4_9PSEU</name>
<evidence type="ECO:0000259" key="7">
    <source>
        <dbReference type="Pfam" id="PF08281"/>
    </source>
</evidence>
<keyword evidence="4" id="KW-0731">Sigma factor</keyword>
<gene>
    <name evidence="8" type="ORF">WCD74_06215</name>
</gene>